<feature type="compositionally biased region" description="Polar residues" evidence="1">
    <location>
        <begin position="17"/>
        <end position="30"/>
    </location>
</feature>
<dbReference type="SUPFAM" id="SSF56112">
    <property type="entry name" value="Protein kinase-like (PK-like)"/>
    <property type="match status" value="1"/>
</dbReference>
<sequence>MDTKDNHSLPADDTTRLADTNSPTTANPAETTGSTTDPASTTSPTYTGITEEFNTEDIQVVQVGSVLKNRFVLEEMLGRGGMGVVYKAQDMRKVEAMDRDPYIAVNVLS</sequence>
<proteinExistence type="predicted"/>
<feature type="non-terminal residue" evidence="2">
    <location>
        <position position="109"/>
    </location>
</feature>
<dbReference type="InterPro" id="IPR011009">
    <property type="entry name" value="Kinase-like_dom_sf"/>
</dbReference>
<feature type="compositionally biased region" description="Low complexity" evidence="1">
    <location>
        <begin position="31"/>
        <end position="47"/>
    </location>
</feature>
<name>A0A9E4KD35_9GAMM</name>
<dbReference type="Gene3D" id="3.30.200.20">
    <property type="entry name" value="Phosphorylase Kinase, domain 1"/>
    <property type="match status" value="1"/>
</dbReference>
<gene>
    <name evidence="2" type="ORF">JAZ07_10990</name>
</gene>
<organism evidence="2 3">
    <name type="scientific">Candidatus Thiodiazotropha taylori</name>
    <dbReference type="NCBI Taxonomy" id="2792791"/>
    <lineage>
        <taxon>Bacteria</taxon>
        <taxon>Pseudomonadati</taxon>
        <taxon>Pseudomonadota</taxon>
        <taxon>Gammaproteobacteria</taxon>
        <taxon>Chromatiales</taxon>
        <taxon>Sedimenticolaceae</taxon>
        <taxon>Candidatus Thiodiazotropha</taxon>
    </lineage>
</organism>
<evidence type="ECO:0000313" key="2">
    <source>
        <dbReference type="EMBL" id="MCG7946858.1"/>
    </source>
</evidence>
<reference evidence="2" key="1">
    <citation type="journal article" date="2021" name="Proc. Natl. Acad. Sci. U.S.A.">
        <title>Global biogeography of chemosynthetic symbionts reveals both localized and globally distributed symbiont groups. .</title>
        <authorList>
            <person name="Osvatic J.T."/>
            <person name="Wilkins L.G.E."/>
            <person name="Leibrecht L."/>
            <person name="Leray M."/>
            <person name="Zauner S."/>
            <person name="Polzin J."/>
            <person name="Camacho Y."/>
            <person name="Gros O."/>
            <person name="van Gils J.A."/>
            <person name="Eisen J.A."/>
            <person name="Petersen J.M."/>
            <person name="Yuen B."/>
        </authorList>
    </citation>
    <scope>NUCLEOTIDE SEQUENCE</scope>
    <source>
        <strain evidence="2">MAGclacostrist064TRANS</strain>
    </source>
</reference>
<accession>A0A9E4KD35</accession>
<evidence type="ECO:0000313" key="3">
    <source>
        <dbReference type="Proteomes" id="UP000886667"/>
    </source>
</evidence>
<evidence type="ECO:0008006" key="4">
    <source>
        <dbReference type="Google" id="ProtNLM"/>
    </source>
</evidence>
<evidence type="ECO:0000256" key="1">
    <source>
        <dbReference type="SAM" id="MobiDB-lite"/>
    </source>
</evidence>
<dbReference type="AlphaFoldDB" id="A0A9E4KD35"/>
<protein>
    <recommendedName>
        <fullName evidence="4">Protein kinase domain-containing protein</fullName>
    </recommendedName>
</protein>
<feature type="region of interest" description="Disordered" evidence="1">
    <location>
        <begin position="1"/>
        <end position="51"/>
    </location>
</feature>
<dbReference type="EMBL" id="JAEPCM010000365">
    <property type="protein sequence ID" value="MCG7946858.1"/>
    <property type="molecule type" value="Genomic_DNA"/>
</dbReference>
<dbReference type="Proteomes" id="UP000886667">
    <property type="component" value="Unassembled WGS sequence"/>
</dbReference>
<comment type="caution">
    <text evidence="2">The sequence shown here is derived from an EMBL/GenBank/DDBJ whole genome shotgun (WGS) entry which is preliminary data.</text>
</comment>